<gene>
    <name evidence="2" type="ORF">PROQFM164_S02g003317</name>
</gene>
<accession>W6Q9S5</accession>
<dbReference type="AlphaFoldDB" id="W6Q9S5"/>
<protein>
    <submittedName>
        <fullName evidence="2">Protein kinase-like domain</fullName>
    </submittedName>
</protein>
<dbReference type="InterPro" id="IPR002575">
    <property type="entry name" value="Aminoglycoside_PTrfase"/>
</dbReference>
<sequence length="385" mass="43488">MESMNWQTDIKHGDSLPPINWTALFDYALKLRGNQRMEVLSTRSCHIPPSYHMGGVHLVRVLEFEDGMKWVARIPLGQCTSDTKKRLLHEVHILSLLRERTEIPVPKVFGYETNGNIIGRAFMIMELIPGSTAMDAFGGWEVRNGEIPARFKSAFCRSIAEIQIAMSEIRFPKIGMIMRHAGGSYDVDSIPGIGGPFETAAEYFAAWSNTVKFPMRDINIRSRLPSHWHDEVPASIGGFPDKIKEALHILSVKNEGPFPLFHPDFRHSNVIIDGDYNILSVIDWEHAGTVPWGVVDFPLFLGVVPSPMDLPTNYDAEGNPVGEETRKIRRERNDYVQSVRDFEERGSDNSLSTILASPYIQNIATALRLYENGKLGLYCKLFDEL</sequence>
<evidence type="ECO:0000313" key="3">
    <source>
        <dbReference type="Proteomes" id="UP000030686"/>
    </source>
</evidence>
<dbReference type="STRING" id="1365484.W6Q9S5"/>
<dbReference type="GO" id="GO:0016301">
    <property type="term" value="F:kinase activity"/>
    <property type="evidence" value="ECO:0007669"/>
    <property type="project" value="UniProtKB-KW"/>
</dbReference>
<dbReference type="EMBL" id="HG792016">
    <property type="protein sequence ID" value="CDM33165.1"/>
    <property type="molecule type" value="Genomic_DNA"/>
</dbReference>
<keyword evidence="2" id="KW-0418">Kinase</keyword>
<organism evidence="2 3">
    <name type="scientific">Penicillium roqueforti (strain FM164)</name>
    <dbReference type="NCBI Taxonomy" id="1365484"/>
    <lineage>
        <taxon>Eukaryota</taxon>
        <taxon>Fungi</taxon>
        <taxon>Dikarya</taxon>
        <taxon>Ascomycota</taxon>
        <taxon>Pezizomycotina</taxon>
        <taxon>Eurotiomycetes</taxon>
        <taxon>Eurotiomycetidae</taxon>
        <taxon>Eurotiales</taxon>
        <taxon>Aspergillaceae</taxon>
        <taxon>Penicillium</taxon>
    </lineage>
</organism>
<keyword evidence="3" id="KW-1185">Reference proteome</keyword>
<feature type="domain" description="Aminoglycoside phosphotransferase" evidence="1">
    <location>
        <begin position="66"/>
        <end position="289"/>
    </location>
</feature>
<evidence type="ECO:0000259" key="1">
    <source>
        <dbReference type="Pfam" id="PF01636"/>
    </source>
</evidence>
<dbReference type="Pfam" id="PF01636">
    <property type="entry name" value="APH"/>
    <property type="match status" value="1"/>
</dbReference>
<keyword evidence="2" id="KW-0808">Transferase</keyword>
<name>W6Q9S5_PENRF</name>
<evidence type="ECO:0000313" key="2">
    <source>
        <dbReference type="EMBL" id="CDM33165.1"/>
    </source>
</evidence>
<dbReference type="OrthoDB" id="10003767at2759"/>
<proteinExistence type="predicted"/>
<reference evidence="2" key="1">
    <citation type="journal article" date="2014" name="Nat. Commun.">
        <title>Multiple recent horizontal transfers of a large genomic region in cheese making fungi.</title>
        <authorList>
            <person name="Cheeseman K."/>
            <person name="Ropars J."/>
            <person name="Renault P."/>
            <person name="Dupont J."/>
            <person name="Gouzy J."/>
            <person name="Branca A."/>
            <person name="Abraham A.L."/>
            <person name="Ceppi M."/>
            <person name="Conseiller E."/>
            <person name="Debuchy R."/>
            <person name="Malagnac F."/>
            <person name="Goarin A."/>
            <person name="Silar P."/>
            <person name="Lacoste S."/>
            <person name="Sallet E."/>
            <person name="Bensimon A."/>
            <person name="Giraud T."/>
            <person name="Brygoo Y."/>
        </authorList>
    </citation>
    <scope>NUCLEOTIDE SEQUENCE [LARGE SCALE GENOMIC DNA]</scope>
    <source>
        <strain evidence="2">FM164</strain>
    </source>
</reference>
<dbReference type="InterPro" id="IPR011009">
    <property type="entry name" value="Kinase-like_dom_sf"/>
</dbReference>
<dbReference type="Gene3D" id="3.30.200.20">
    <property type="entry name" value="Phosphorylase Kinase, domain 1"/>
    <property type="match status" value="1"/>
</dbReference>
<dbReference type="Proteomes" id="UP000030686">
    <property type="component" value="Unassembled WGS sequence"/>
</dbReference>
<dbReference type="InterPro" id="IPR051678">
    <property type="entry name" value="AGP_Transferase"/>
</dbReference>
<dbReference type="PANTHER" id="PTHR21310">
    <property type="entry name" value="AMINOGLYCOSIDE PHOSPHOTRANSFERASE-RELATED-RELATED"/>
    <property type="match status" value="1"/>
</dbReference>
<dbReference type="OMA" id="ISIKCAQ"/>
<dbReference type="PANTHER" id="PTHR21310:SF37">
    <property type="entry name" value="AMINOGLYCOSIDE PHOSPHOTRANSFERASE DOMAIN-CONTAINING PROTEIN"/>
    <property type="match status" value="1"/>
</dbReference>
<dbReference type="SUPFAM" id="SSF56112">
    <property type="entry name" value="Protein kinase-like (PK-like)"/>
    <property type="match status" value="1"/>
</dbReference>